<feature type="modified residue" description="N6-(pyridoxal phosphate)lysine" evidence="4">
    <location>
        <position position="453"/>
    </location>
</feature>
<dbReference type="CDD" id="cd00430">
    <property type="entry name" value="PLPDE_III_AR"/>
    <property type="match status" value="1"/>
</dbReference>
<sequence length="778" mass="87316">MNLNYSYRELAEVWGVEIPQATGQIHSVSIDTRSLTEGNGVLFFCLKGKRNGIDFVREAYEKGCRTFVVADTDSIPALEGAVFFVVPDVLKALQKLAVFHRRQFDLPVIGITGSAGKTIVKEWLYHFLRETYKIVRSPKSYNSQIGVALSVLEIAQQHTLGIFEAGISTVGEMKSLEEMIQPTYGVFTALGQAHDDGFESRDQKFREKSRLFLNCSGVVSTDYHFSGEHLKNSNRNEVIVEESGNKTFLQVENYGTFYSGLSGRLELDNLIITLLTLREMNFPSDQVQEKLNSLPEIVMRMETVAGKNGNILINDSYNMDMDGLEYALVRQKEIAGDSKRVVVLGFGEVFRGDINAVRELVGRYSPDVLMLCSKQNREGLLSLEEAEQLLASITEATILFKGSHKSGLAPMINRLSLKHHQTYLEINRSALRNNLGYFKGLIRNGARLMVMVKASSYGSGSREMADFLENEGVDYLGVAFADEGVELRKAGVELPIMVMNTHPAAFDDIIRYRLEPAVFSVKQLDEFTRTLILHEKSSYPVHIKLETGMNRLGFVEEELEEMITYCKSQPEIRVKSVYSHLAESDNPDRSFTQKQIERFVRNANRIQSALNYKVERHICNTSGIVNYPEAHFDMVRLGIGLFGVGKSTELQPAISLKTHISKINRLQPGETLGYNREHVATKEQEVAVLPIGYADGIHRIFGNGKASVWLQGNLAPIIGNVCMDMCFVDVTGMKAAINDEVELFGIHHSINNWATWAGTIPYEILTSLSTRVKRVWLD</sequence>
<comment type="caution">
    <text evidence="6">The sequence shown here is derived from an EMBL/GenBank/DDBJ whole genome shotgun (WGS) entry which is preliminary data.</text>
</comment>
<dbReference type="Pfam" id="PF00842">
    <property type="entry name" value="Ala_racemase_C"/>
    <property type="match status" value="1"/>
</dbReference>
<dbReference type="SUPFAM" id="SSF50621">
    <property type="entry name" value="Alanine racemase C-terminal domain-like"/>
    <property type="match status" value="1"/>
</dbReference>
<dbReference type="Pfam" id="PF08245">
    <property type="entry name" value="Mur_ligase_M"/>
    <property type="match status" value="1"/>
</dbReference>
<accession>A0ABN1MMD1</accession>
<dbReference type="Proteomes" id="UP001501126">
    <property type="component" value="Unassembled WGS sequence"/>
</dbReference>
<dbReference type="SUPFAM" id="SSF53623">
    <property type="entry name" value="MurD-like peptide ligases, catalytic domain"/>
    <property type="match status" value="1"/>
</dbReference>
<protein>
    <recommendedName>
        <fullName evidence="4">Alanine racemase</fullName>
        <ecNumber evidence="4">5.1.1.1</ecNumber>
    </recommendedName>
</protein>
<dbReference type="InterPro" id="IPR009006">
    <property type="entry name" value="Ala_racemase/Decarboxylase_C"/>
</dbReference>
<keyword evidence="7" id="KW-1185">Reference proteome</keyword>
<feature type="active site" description="Proton acceptor; specific for L-alanine" evidence="4">
    <location>
        <position position="674"/>
    </location>
</feature>
<dbReference type="NCBIfam" id="TIGR00492">
    <property type="entry name" value="alr"/>
    <property type="match status" value="1"/>
</dbReference>
<dbReference type="Gene3D" id="2.40.37.10">
    <property type="entry name" value="Lyase, Ornithine Decarboxylase, Chain A, domain 1"/>
    <property type="match status" value="1"/>
</dbReference>
<comment type="function">
    <text evidence="4">Catalyzes the interconversion of L-alanine and D-alanine. May also act on other amino acids.</text>
</comment>
<evidence type="ECO:0000313" key="6">
    <source>
        <dbReference type="EMBL" id="GAA0874108.1"/>
    </source>
</evidence>
<organism evidence="6 7">
    <name type="scientific">Wandonia haliotis</name>
    <dbReference type="NCBI Taxonomy" id="574963"/>
    <lineage>
        <taxon>Bacteria</taxon>
        <taxon>Pseudomonadati</taxon>
        <taxon>Bacteroidota</taxon>
        <taxon>Flavobacteriia</taxon>
        <taxon>Flavobacteriales</taxon>
        <taxon>Crocinitomicaceae</taxon>
        <taxon>Wandonia</taxon>
    </lineage>
</organism>
<dbReference type="InterPro" id="IPR013221">
    <property type="entry name" value="Mur_ligase_cen"/>
</dbReference>
<comment type="pathway">
    <text evidence="4">Amino-acid biosynthesis; D-alanine biosynthesis; D-alanine from L-alanine: step 1/1.</text>
</comment>
<dbReference type="InterPro" id="IPR000821">
    <property type="entry name" value="Ala_racemase"/>
</dbReference>
<feature type="domain" description="Alanine racemase C-terminal" evidence="5">
    <location>
        <begin position="653"/>
        <end position="777"/>
    </location>
</feature>
<feature type="binding site" evidence="4">
    <location>
        <position position="551"/>
    </location>
    <ligand>
        <name>substrate</name>
    </ligand>
</feature>
<comment type="similarity">
    <text evidence="4">Belongs to the alanine racemase family.</text>
</comment>
<evidence type="ECO:0000256" key="1">
    <source>
        <dbReference type="ARBA" id="ARBA00001933"/>
    </source>
</evidence>
<dbReference type="HAMAP" id="MF_01201">
    <property type="entry name" value="Ala_racemase"/>
    <property type="match status" value="1"/>
</dbReference>
<evidence type="ECO:0000256" key="4">
    <source>
        <dbReference type="HAMAP-Rule" id="MF_01201"/>
    </source>
</evidence>
<dbReference type="Pfam" id="PF01168">
    <property type="entry name" value="Ala_racemase_N"/>
    <property type="match status" value="1"/>
</dbReference>
<dbReference type="EMBL" id="BAAAFH010000003">
    <property type="protein sequence ID" value="GAA0874108.1"/>
    <property type="molecule type" value="Genomic_DNA"/>
</dbReference>
<dbReference type="PANTHER" id="PTHR30511">
    <property type="entry name" value="ALANINE RACEMASE"/>
    <property type="match status" value="1"/>
</dbReference>
<reference evidence="6 7" key="1">
    <citation type="journal article" date="2019" name="Int. J. Syst. Evol. Microbiol.">
        <title>The Global Catalogue of Microorganisms (GCM) 10K type strain sequencing project: providing services to taxonomists for standard genome sequencing and annotation.</title>
        <authorList>
            <consortium name="The Broad Institute Genomics Platform"/>
            <consortium name="The Broad Institute Genome Sequencing Center for Infectious Disease"/>
            <person name="Wu L."/>
            <person name="Ma J."/>
        </authorList>
    </citation>
    <scope>NUCLEOTIDE SEQUENCE [LARGE SCALE GENOMIC DNA]</scope>
    <source>
        <strain evidence="6 7">JCM 16083</strain>
    </source>
</reference>
<keyword evidence="3 4" id="KW-0413">Isomerase</keyword>
<dbReference type="Gene3D" id="3.20.20.10">
    <property type="entry name" value="Alanine racemase"/>
    <property type="match status" value="1"/>
</dbReference>
<dbReference type="Gene3D" id="3.90.190.20">
    <property type="entry name" value="Mur ligase, C-terminal domain"/>
    <property type="match status" value="1"/>
</dbReference>
<dbReference type="InterPro" id="IPR011079">
    <property type="entry name" value="Ala_racemase_C"/>
</dbReference>
<dbReference type="RefSeq" id="WP_343784823.1">
    <property type="nucleotide sequence ID" value="NZ_BAAAFH010000003.1"/>
</dbReference>
<keyword evidence="6" id="KW-0436">Ligase</keyword>
<name>A0ABN1MMD1_9FLAO</name>
<dbReference type="GO" id="GO:0016874">
    <property type="term" value="F:ligase activity"/>
    <property type="evidence" value="ECO:0007669"/>
    <property type="project" value="UniProtKB-KW"/>
</dbReference>
<dbReference type="InterPro" id="IPR035911">
    <property type="entry name" value="MurE/MurF_N"/>
</dbReference>
<dbReference type="SUPFAM" id="SSF51419">
    <property type="entry name" value="PLP-binding barrel"/>
    <property type="match status" value="1"/>
</dbReference>
<dbReference type="InterPro" id="IPR029066">
    <property type="entry name" value="PLP-binding_barrel"/>
</dbReference>
<dbReference type="SUPFAM" id="SSF53244">
    <property type="entry name" value="MurD-like peptide ligases, peptide-binding domain"/>
    <property type="match status" value="1"/>
</dbReference>
<dbReference type="Gene3D" id="3.40.1190.10">
    <property type="entry name" value="Mur-like, catalytic domain"/>
    <property type="match status" value="1"/>
</dbReference>
<keyword evidence="2 4" id="KW-0663">Pyridoxal phosphate</keyword>
<evidence type="ECO:0000313" key="7">
    <source>
        <dbReference type="Proteomes" id="UP001501126"/>
    </source>
</evidence>
<dbReference type="EC" id="5.1.1.1" evidence="4"/>
<proteinExistence type="inferred from homology"/>
<feature type="active site" description="Proton acceptor; specific for D-alanine" evidence="4">
    <location>
        <position position="453"/>
    </location>
</feature>
<feature type="binding site" evidence="4">
    <location>
        <position position="723"/>
    </location>
    <ligand>
        <name>substrate</name>
    </ligand>
</feature>
<dbReference type="InterPro" id="IPR036615">
    <property type="entry name" value="Mur_ligase_C_dom_sf"/>
</dbReference>
<gene>
    <name evidence="6" type="ORF">GCM10009118_05160</name>
</gene>
<dbReference type="PANTHER" id="PTHR30511:SF0">
    <property type="entry name" value="ALANINE RACEMASE, CATABOLIC-RELATED"/>
    <property type="match status" value="1"/>
</dbReference>
<dbReference type="SMART" id="SM01005">
    <property type="entry name" value="Ala_racemase_C"/>
    <property type="match status" value="1"/>
</dbReference>
<dbReference type="Gene3D" id="3.40.1390.10">
    <property type="entry name" value="MurE/MurF, N-terminal domain"/>
    <property type="match status" value="1"/>
</dbReference>
<comment type="catalytic activity">
    <reaction evidence="4">
        <text>L-alanine = D-alanine</text>
        <dbReference type="Rhea" id="RHEA:20249"/>
        <dbReference type="ChEBI" id="CHEBI:57416"/>
        <dbReference type="ChEBI" id="CHEBI:57972"/>
        <dbReference type="EC" id="5.1.1.1"/>
    </reaction>
</comment>
<dbReference type="InterPro" id="IPR001608">
    <property type="entry name" value="Ala_racemase_N"/>
</dbReference>
<evidence type="ECO:0000256" key="3">
    <source>
        <dbReference type="ARBA" id="ARBA00023235"/>
    </source>
</evidence>
<evidence type="ECO:0000259" key="5">
    <source>
        <dbReference type="SMART" id="SM01005"/>
    </source>
</evidence>
<comment type="cofactor">
    <cofactor evidence="1 4">
        <name>pyridoxal 5'-phosphate</name>
        <dbReference type="ChEBI" id="CHEBI:597326"/>
    </cofactor>
</comment>
<evidence type="ECO:0000256" key="2">
    <source>
        <dbReference type="ARBA" id="ARBA00022898"/>
    </source>
</evidence>
<dbReference type="NCBIfam" id="NF008897">
    <property type="entry name" value="PRK11930.1"/>
    <property type="match status" value="1"/>
</dbReference>
<dbReference type="PRINTS" id="PR00992">
    <property type="entry name" value="ALARACEMASE"/>
</dbReference>
<dbReference type="SUPFAM" id="SSF63418">
    <property type="entry name" value="MurE/MurF N-terminal domain"/>
    <property type="match status" value="1"/>
</dbReference>
<dbReference type="InterPro" id="IPR036565">
    <property type="entry name" value="Mur-like_cat_sf"/>
</dbReference>